<comment type="caution">
    <text evidence="2">The sequence shown here is derived from an EMBL/GenBank/DDBJ whole genome shotgun (WGS) entry which is preliminary data.</text>
</comment>
<organism evidence="2 3">
    <name type="scientific">Collybia nuda</name>
    <dbReference type="NCBI Taxonomy" id="64659"/>
    <lineage>
        <taxon>Eukaryota</taxon>
        <taxon>Fungi</taxon>
        <taxon>Dikarya</taxon>
        <taxon>Basidiomycota</taxon>
        <taxon>Agaricomycotina</taxon>
        <taxon>Agaricomycetes</taxon>
        <taxon>Agaricomycetidae</taxon>
        <taxon>Agaricales</taxon>
        <taxon>Tricholomatineae</taxon>
        <taxon>Clitocybaceae</taxon>
        <taxon>Collybia</taxon>
    </lineage>
</organism>
<reference evidence="2" key="1">
    <citation type="submission" date="2020-11" db="EMBL/GenBank/DDBJ databases">
        <authorList>
            <consortium name="DOE Joint Genome Institute"/>
            <person name="Ahrendt S."/>
            <person name="Riley R."/>
            <person name="Andreopoulos W."/>
            <person name="Labutti K."/>
            <person name="Pangilinan J."/>
            <person name="Ruiz-Duenas F.J."/>
            <person name="Barrasa J.M."/>
            <person name="Sanchez-Garcia M."/>
            <person name="Camarero S."/>
            <person name="Miyauchi S."/>
            <person name="Serrano A."/>
            <person name="Linde D."/>
            <person name="Babiker R."/>
            <person name="Drula E."/>
            <person name="Ayuso-Fernandez I."/>
            <person name="Pacheco R."/>
            <person name="Padilla G."/>
            <person name="Ferreira P."/>
            <person name="Barriuso J."/>
            <person name="Kellner H."/>
            <person name="Castanera R."/>
            <person name="Alfaro M."/>
            <person name="Ramirez L."/>
            <person name="Pisabarro A.G."/>
            <person name="Kuo A."/>
            <person name="Tritt A."/>
            <person name="Lipzen A."/>
            <person name="He G."/>
            <person name="Yan M."/>
            <person name="Ng V."/>
            <person name="Cullen D."/>
            <person name="Martin F."/>
            <person name="Rosso M.-N."/>
            <person name="Henrissat B."/>
            <person name="Hibbett D."/>
            <person name="Martinez A.T."/>
            <person name="Grigoriev I.V."/>
        </authorList>
    </citation>
    <scope>NUCLEOTIDE SEQUENCE</scope>
    <source>
        <strain evidence="2">CBS 247.69</strain>
    </source>
</reference>
<sequence>MWRIHHLNSNPDIPDPIRPTLPSPDLHKQQDLLGMYNTPYWLSNTMSRRYSDHPKLRTPYHGTQDHTNHLYRLKVLFWMQMDIPQAHHRPAILALIHRIRGCLKCKYLDRLVRAPLQKWVILHIQLKHCTLHQADRAPTSLSGRRLLIRYRAPK</sequence>
<proteinExistence type="predicted"/>
<accession>A0A9P6C8G8</accession>
<dbReference type="EMBL" id="MU150446">
    <property type="protein sequence ID" value="KAF9456216.1"/>
    <property type="molecule type" value="Genomic_DNA"/>
</dbReference>
<gene>
    <name evidence="2" type="ORF">BDZ94DRAFT_1276250</name>
</gene>
<evidence type="ECO:0000256" key="1">
    <source>
        <dbReference type="SAM" id="MobiDB-lite"/>
    </source>
</evidence>
<dbReference type="AlphaFoldDB" id="A0A9P6C8G8"/>
<name>A0A9P6C8G8_9AGAR</name>
<protein>
    <submittedName>
        <fullName evidence="2">Uncharacterized protein</fullName>
    </submittedName>
</protein>
<evidence type="ECO:0000313" key="3">
    <source>
        <dbReference type="Proteomes" id="UP000807353"/>
    </source>
</evidence>
<keyword evidence="3" id="KW-1185">Reference proteome</keyword>
<evidence type="ECO:0000313" key="2">
    <source>
        <dbReference type="EMBL" id="KAF9456216.1"/>
    </source>
</evidence>
<feature type="region of interest" description="Disordered" evidence="1">
    <location>
        <begin position="1"/>
        <end position="21"/>
    </location>
</feature>
<dbReference type="Proteomes" id="UP000807353">
    <property type="component" value="Unassembled WGS sequence"/>
</dbReference>